<feature type="coiled-coil region" evidence="1">
    <location>
        <begin position="375"/>
        <end position="411"/>
    </location>
</feature>
<evidence type="ECO:0000313" key="4">
    <source>
        <dbReference type="Proteomes" id="UP001149090"/>
    </source>
</evidence>
<name>A0A9Q0L694_ANAIG</name>
<comment type="caution">
    <text evidence="3">The sequence shown here is derived from an EMBL/GenBank/DDBJ whole genome shotgun (WGS) entry which is preliminary data.</text>
</comment>
<dbReference type="Proteomes" id="UP001149090">
    <property type="component" value="Unassembled WGS sequence"/>
</dbReference>
<organism evidence="3 4">
    <name type="scientific">Anaeramoeba ignava</name>
    <name type="common">Anaerobic marine amoeba</name>
    <dbReference type="NCBI Taxonomy" id="1746090"/>
    <lineage>
        <taxon>Eukaryota</taxon>
        <taxon>Metamonada</taxon>
        <taxon>Anaeramoebidae</taxon>
        <taxon>Anaeramoeba</taxon>
    </lineage>
</organism>
<feature type="region of interest" description="Disordered" evidence="2">
    <location>
        <begin position="737"/>
        <end position="768"/>
    </location>
</feature>
<dbReference type="AlphaFoldDB" id="A0A9Q0L694"/>
<sequence>MSFEIPTIQKFLEQIKDFNSASKIKTITTLAVKVKSTEKTEELTKFDNLLIELYKRKSEEKKLAVFGAFHAKRKDLLVQFLKDEESISFSSKILLSKMIVSVLDPNSEEDMKKLKELIFNLPTKLRNILLKKVQTKGFKKFVNENFEEILNRFGESSSRQLIGLLDKDKFNKFFPQFYPFFKENGKFAIIQSIKINPDIIVSFLTEKLAIAPALQLPQLWQEYQLIFKQLMNTNPEKFIDLLSKYSPVEEIPSFVTPRLKTLFKVNNEKMIEVFMRPEYLEKQRKSWRYQSTIITKRKINKKLSKDDLSKICQFFKESELRKILANLPPSERFAAYEDAYKEEPDDQIRDEYILLLLPIEHRINEAKKMLKIPAINQDEEKKRNFEKLLDIKEQRAVYEKEIKEAASAEERGIFYSYYLICSSLSKNAEEIEKTLKFIVPRTKNEQEPVRNQIVNALKSHAIKYLNESHIELLKEFLKNAMDSRDASDSLNVLIDLFVNLIEFNYKKSKTHKLLKPDEKESYDDAFAKIPFIKFCLDSLKKLYIAQSYISYLTKKLTSFEVIFRAAFNFFNSGSTEAQRSFFSFCRWYPHHRWSPWMQEQIDKFLENLYKKEDLNNDTFETSIRFYLFNRKYKFQRIESLLEKDTSLLNKTGFLKELLLHRQDLCDKYEIFENIPLDQRKIPIKGKIDISSLKQESVLLNVIEIISESKKIARRISIENQHKLFDFIKKALVEIGEEKDNENDDNDNDSDSDDSDDNDDDDKEKKDEVNYKYTKDQKREFIKAISNLDILKPSDAKELMDILKDQELIFQDLLANMINLDNYEGLLDLYVPYVNTDYAKIVMFSFLKIGTLSSTKEIQKVVNDVLKIKDLKVTVRKEIYRLLGFYKFPETKELLFNEYSKELHPHAKIALLNMLRSKFLDEPKTWEILDKEIQSKDNNMYEMIIAQKYTKIPIKYLLKYVTLFEQIIKFTTKASVLKSVFTQLRNWVRPESMETTQKVIEICENTILNMESKTEWVLAFDVLLYAAQCFESSALSLKKFILKLLNLDFSKDLEIITKDKDMPLYQRVDDCLNKISNIPHQNLNFLESANFFTEVSSFILDKKLYPFFVFSGQFKFATLEIDVEKFTKIFSQVESDFKQYPFFLDKIINWVAKQYFYNRLLPGMESISVDIIKKLFEMGKDNRNFKIAAANILKVIGPKTKWIDSAIEILAQMRKDSDLEISSISSSILLFNETSQSRNFW</sequence>
<evidence type="ECO:0000256" key="1">
    <source>
        <dbReference type="SAM" id="Coils"/>
    </source>
</evidence>
<keyword evidence="4" id="KW-1185">Reference proteome</keyword>
<evidence type="ECO:0000313" key="3">
    <source>
        <dbReference type="EMBL" id="KAJ5067117.1"/>
    </source>
</evidence>
<accession>A0A9Q0L694</accession>
<feature type="compositionally biased region" description="Acidic residues" evidence="2">
    <location>
        <begin position="738"/>
        <end position="761"/>
    </location>
</feature>
<dbReference type="OrthoDB" id="3517218at2759"/>
<reference evidence="3" key="1">
    <citation type="submission" date="2022-10" db="EMBL/GenBank/DDBJ databases">
        <title>Novel sulphate-reducing endosymbionts in the free-living metamonad Anaeramoeba.</title>
        <authorList>
            <person name="Jerlstrom-Hultqvist J."/>
            <person name="Cepicka I."/>
            <person name="Gallot-Lavallee L."/>
            <person name="Salas-Leiva D."/>
            <person name="Curtis B.A."/>
            <person name="Zahonova K."/>
            <person name="Pipaliya S."/>
            <person name="Dacks J."/>
            <person name="Roger A.J."/>
        </authorList>
    </citation>
    <scope>NUCLEOTIDE SEQUENCE</scope>
    <source>
        <strain evidence="3">BMAN</strain>
    </source>
</reference>
<protein>
    <submittedName>
        <fullName evidence="3">Uncharacterized protein</fullName>
    </submittedName>
</protein>
<dbReference type="EMBL" id="JAPDFW010000134">
    <property type="protein sequence ID" value="KAJ5067117.1"/>
    <property type="molecule type" value="Genomic_DNA"/>
</dbReference>
<gene>
    <name evidence="3" type="ORF">M0811_13267</name>
</gene>
<keyword evidence="1" id="KW-0175">Coiled coil</keyword>
<evidence type="ECO:0000256" key="2">
    <source>
        <dbReference type="SAM" id="MobiDB-lite"/>
    </source>
</evidence>
<proteinExistence type="predicted"/>